<gene>
    <name evidence="2" type="ORF">PRLR5076_01400</name>
</gene>
<evidence type="ECO:0000313" key="2">
    <source>
        <dbReference type="EMBL" id="GJG57289.1"/>
    </source>
</evidence>
<dbReference type="Gene3D" id="3.30.565.40">
    <property type="entry name" value="Fervidobacterium nodosum Rt17-B1 like"/>
    <property type="match status" value="1"/>
</dbReference>
<accession>A0A9R1CW00</accession>
<protein>
    <recommendedName>
        <fullName evidence="1">DUF3298 domain-containing protein</fullName>
    </recommendedName>
</protein>
<dbReference type="Gene3D" id="3.90.640.20">
    <property type="entry name" value="Heat-shock cognate protein, ATPase"/>
    <property type="match status" value="1"/>
</dbReference>
<comment type="caution">
    <text evidence="2">The sequence shown here is derived from an EMBL/GenBank/DDBJ whole genome shotgun (WGS) entry which is preliminary data.</text>
</comment>
<dbReference type="AlphaFoldDB" id="A0A9R1CW00"/>
<name>A0A9R1CW00_9BACT</name>
<dbReference type="RefSeq" id="WP_223927584.1">
    <property type="nucleotide sequence ID" value="NZ_BPTU01000003.1"/>
</dbReference>
<proteinExistence type="predicted"/>
<dbReference type="InterPro" id="IPR037126">
    <property type="entry name" value="PdaC/RsiV-like_sf"/>
</dbReference>
<dbReference type="InterPro" id="IPR021729">
    <property type="entry name" value="DUF3298"/>
</dbReference>
<evidence type="ECO:0000259" key="1">
    <source>
        <dbReference type="Pfam" id="PF11738"/>
    </source>
</evidence>
<feature type="domain" description="DUF3298" evidence="1">
    <location>
        <begin position="185"/>
        <end position="252"/>
    </location>
</feature>
<dbReference type="Proteomes" id="UP000825483">
    <property type="component" value="Unassembled WGS sequence"/>
</dbReference>
<sequence length="264" mass="29197">MIAEILCSMMLLTNGDTLVTDSISRAPSDAKCSVELTVDYPTAGPEALVDSVRAYIATEVKSFYMARLDGDGSPRPAEYSGDLKDGKALVDFHSEHILADMQDIYRSLTKDYGGTEMYMTDQGHIRRTSENDSIVSYEAGCYQYEGGAHGLYWIEGTTFRKSDGKRIVINLDLSKVDAMQPLLREGLATYLRDNGAETTIDDLLKSDTFISDGQIPLPSTNPYLTADGVKFVYQEYEIGPYAIGTPTFTIPLKDIQPFIDNSEE</sequence>
<organism evidence="2 3">
    <name type="scientific">Prevotella lacticifex</name>
    <dbReference type="NCBI Taxonomy" id="2854755"/>
    <lineage>
        <taxon>Bacteria</taxon>
        <taxon>Pseudomonadati</taxon>
        <taxon>Bacteroidota</taxon>
        <taxon>Bacteroidia</taxon>
        <taxon>Bacteroidales</taxon>
        <taxon>Prevotellaceae</taxon>
        <taxon>Prevotella</taxon>
    </lineage>
</organism>
<keyword evidence="3" id="KW-1185">Reference proteome</keyword>
<reference evidence="2" key="1">
    <citation type="journal article" date="2022" name="Int. J. Syst. Evol. Microbiol.">
        <title>Prevotella lacticifex sp. nov., isolated from the rumen of cows.</title>
        <authorList>
            <person name="Shinkai T."/>
            <person name="Ikeyama N."/>
            <person name="Kumagai M."/>
            <person name="Ohmori H."/>
            <person name="Sakamoto M."/>
            <person name="Ohkuma M."/>
            <person name="Mitsumori M."/>
        </authorList>
    </citation>
    <scope>NUCLEOTIDE SEQUENCE</scope>
    <source>
        <strain evidence="2">R5076</strain>
    </source>
</reference>
<evidence type="ECO:0000313" key="3">
    <source>
        <dbReference type="Proteomes" id="UP000825483"/>
    </source>
</evidence>
<dbReference type="EMBL" id="BPUB01000001">
    <property type="protein sequence ID" value="GJG57289.1"/>
    <property type="molecule type" value="Genomic_DNA"/>
</dbReference>
<dbReference type="GeneID" id="72468196"/>
<dbReference type="Pfam" id="PF11738">
    <property type="entry name" value="DUF3298"/>
    <property type="match status" value="1"/>
</dbReference>